<evidence type="ECO:0000256" key="6">
    <source>
        <dbReference type="ARBA" id="ARBA00023180"/>
    </source>
</evidence>
<dbReference type="PANTHER" id="PTHR34992:SF1">
    <property type="entry name" value="COPPER ACQUISITION FACTOR BIM1-LIKE DOMAIN-CONTAINING PROTEIN"/>
    <property type="match status" value="1"/>
</dbReference>
<evidence type="ECO:0000256" key="8">
    <source>
        <dbReference type="SAM" id="SignalP"/>
    </source>
</evidence>
<dbReference type="InterPro" id="IPR046530">
    <property type="entry name" value="BIM1-like_dom"/>
</dbReference>
<dbReference type="GO" id="GO:0005886">
    <property type="term" value="C:plasma membrane"/>
    <property type="evidence" value="ECO:0007669"/>
    <property type="project" value="UniProtKB-SubCell"/>
</dbReference>
<evidence type="ECO:0000313" key="11">
    <source>
        <dbReference type="Proteomes" id="UP000015100"/>
    </source>
</evidence>
<keyword evidence="6" id="KW-0325">Glycoprotein</keyword>
<reference evidence="11" key="2">
    <citation type="submission" date="2013-04" db="EMBL/GenBank/DDBJ databases">
        <title>Genomic mechanisms accounting for the adaptation to parasitism in nematode-trapping fungi.</title>
        <authorList>
            <person name="Ahren D.G."/>
        </authorList>
    </citation>
    <scope>NUCLEOTIDE SEQUENCE [LARGE SCALE GENOMIC DNA]</scope>
    <source>
        <strain evidence="11">CBS 200.50</strain>
    </source>
</reference>
<evidence type="ECO:0000256" key="3">
    <source>
        <dbReference type="ARBA" id="ARBA00022622"/>
    </source>
</evidence>
<dbReference type="OMA" id="FCAGNIR"/>
<dbReference type="PANTHER" id="PTHR34992">
    <property type="entry name" value="HYPHAL ANASTAMOSIS-7 PROTEIN"/>
    <property type="match status" value="1"/>
</dbReference>
<evidence type="ECO:0000259" key="9">
    <source>
        <dbReference type="Pfam" id="PF20238"/>
    </source>
</evidence>
<feature type="domain" description="Copper acquisition factor BIM1-like" evidence="9">
    <location>
        <begin position="17"/>
        <end position="154"/>
    </location>
</feature>
<dbReference type="AlphaFoldDB" id="S8BH43"/>
<evidence type="ECO:0000256" key="2">
    <source>
        <dbReference type="ARBA" id="ARBA00022475"/>
    </source>
</evidence>
<dbReference type="GO" id="GO:0098552">
    <property type="term" value="C:side of membrane"/>
    <property type="evidence" value="ECO:0007669"/>
    <property type="project" value="UniProtKB-KW"/>
</dbReference>
<evidence type="ECO:0000256" key="4">
    <source>
        <dbReference type="ARBA" id="ARBA00022729"/>
    </source>
</evidence>
<feature type="signal peptide" evidence="8">
    <location>
        <begin position="1"/>
        <end position="17"/>
    </location>
</feature>
<keyword evidence="11" id="KW-1185">Reference proteome</keyword>
<comment type="caution">
    <text evidence="10">The sequence shown here is derived from an EMBL/GenBank/DDBJ whole genome shotgun (WGS) entry which is preliminary data.</text>
</comment>
<keyword evidence="3" id="KW-0336">GPI-anchor</keyword>
<gene>
    <name evidence="10" type="ORF">H072_7599</name>
</gene>
<dbReference type="InterPro" id="IPR046936">
    <property type="entry name" value="BIM1-like"/>
</dbReference>
<dbReference type="CDD" id="cd21176">
    <property type="entry name" value="LPMO_auxiliary-like"/>
    <property type="match status" value="1"/>
</dbReference>
<evidence type="ECO:0000256" key="1">
    <source>
        <dbReference type="ARBA" id="ARBA00004609"/>
    </source>
</evidence>
<evidence type="ECO:0000256" key="5">
    <source>
        <dbReference type="ARBA" id="ARBA00023136"/>
    </source>
</evidence>
<feature type="chain" id="PRO_5004549020" description="Copper acquisition factor BIM1-like domain-containing protein" evidence="8">
    <location>
        <begin position="18"/>
        <end position="216"/>
    </location>
</feature>
<comment type="subcellular location">
    <subcellularLocation>
        <location evidence="1">Cell membrane</location>
        <topology evidence="1">Lipid-anchor</topology>
        <topology evidence="1">GPI-anchor</topology>
    </subcellularLocation>
</comment>
<proteinExistence type="predicted"/>
<reference evidence="10 11" key="1">
    <citation type="journal article" date="2013" name="PLoS Genet.">
        <title>Genomic mechanisms accounting for the adaptation to parasitism in nematode-trapping fungi.</title>
        <authorList>
            <person name="Meerupati T."/>
            <person name="Andersson K.M."/>
            <person name="Friman E."/>
            <person name="Kumar D."/>
            <person name="Tunlid A."/>
            <person name="Ahren D."/>
        </authorList>
    </citation>
    <scope>NUCLEOTIDE SEQUENCE [LARGE SCALE GENOMIC DNA]</scope>
    <source>
        <strain evidence="10 11">CBS 200.50</strain>
    </source>
</reference>
<sequence>MQLKAFVLLALLPAAYAHFSLDFPTSIGFDDDTEGQYPCGGINFGNRAVVNDFPINGAPIALTSTHPENTWFFRAARLDDPENWFTLSPAIDQLGNGRFCAGNIRGPAGWEGVDGVLQVVANAPDGFLFQCAAVKFVGGDAISPSDESACRNDTKVTAGYVSDSLILDATTTQLNGVGPSQTGINGGSLTPNAAVRRDGALAVVGGIIGALGFFFA</sequence>
<accession>S8BH43</accession>
<organism evidence="10 11">
    <name type="scientific">Dactylellina haptotyla (strain CBS 200.50)</name>
    <name type="common">Nematode-trapping fungus</name>
    <name type="synonym">Monacrosporium haptotylum</name>
    <dbReference type="NCBI Taxonomy" id="1284197"/>
    <lineage>
        <taxon>Eukaryota</taxon>
        <taxon>Fungi</taxon>
        <taxon>Dikarya</taxon>
        <taxon>Ascomycota</taxon>
        <taxon>Pezizomycotina</taxon>
        <taxon>Orbiliomycetes</taxon>
        <taxon>Orbiliales</taxon>
        <taxon>Orbiliaceae</taxon>
        <taxon>Dactylellina</taxon>
    </lineage>
</organism>
<protein>
    <recommendedName>
        <fullName evidence="9">Copper acquisition factor BIM1-like domain-containing protein</fullName>
    </recommendedName>
</protein>
<keyword evidence="2" id="KW-1003">Cell membrane</keyword>
<name>S8BH43_DACHA</name>
<keyword evidence="7" id="KW-0449">Lipoprotein</keyword>
<dbReference type="eggNOG" id="ENOG502S92W">
    <property type="taxonomic scope" value="Eukaryota"/>
</dbReference>
<dbReference type="OrthoDB" id="2146436at2759"/>
<keyword evidence="4 8" id="KW-0732">Signal</keyword>
<dbReference type="Pfam" id="PF20238">
    <property type="entry name" value="BIM1-like_dom"/>
    <property type="match status" value="1"/>
</dbReference>
<evidence type="ECO:0000256" key="7">
    <source>
        <dbReference type="ARBA" id="ARBA00023288"/>
    </source>
</evidence>
<keyword evidence="5" id="KW-0472">Membrane</keyword>
<dbReference type="HOGENOM" id="CLU_070647_0_1_1"/>
<dbReference type="Proteomes" id="UP000015100">
    <property type="component" value="Unassembled WGS sequence"/>
</dbReference>
<dbReference type="EMBL" id="AQGS01000538">
    <property type="protein sequence ID" value="EPS38628.1"/>
    <property type="molecule type" value="Genomic_DNA"/>
</dbReference>
<evidence type="ECO:0000313" key="10">
    <source>
        <dbReference type="EMBL" id="EPS38628.1"/>
    </source>
</evidence>